<dbReference type="GO" id="GO:0016810">
    <property type="term" value="F:hydrolase activity, acting on carbon-nitrogen (but not peptide) bonds"/>
    <property type="evidence" value="ECO:0007669"/>
    <property type="project" value="InterPro"/>
</dbReference>
<dbReference type="PANTHER" id="PTHR43135">
    <property type="entry name" value="ALPHA-D-RIBOSE 1-METHYLPHOSPHONATE 5-TRIPHOSPHATE DIPHOSPHATASE"/>
    <property type="match status" value="1"/>
</dbReference>
<dbReference type="Gene3D" id="2.30.40.10">
    <property type="entry name" value="Urease, subunit C, domain 1"/>
    <property type="match status" value="1"/>
</dbReference>
<evidence type="ECO:0000313" key="3">
    <source>
        <dbReference type="EMBL" id="RRB13517.1"/>
    </source>
</evidence>
<proteinExistence type="predicted"/>
<evidence type="ECO:0000313" key="4">
    <source>
        <dbReference type="Proteomes" id="UP000274271"/>
    </source>
</evidence>
<keyword evidence="3" id="KW-0378">Hydrolase</keyword>
<keyword evidence="4" id="KW-1185">Reference proteome</keyword>
<dbReference type="CDD" id="cd01299">
    <property type="entry name" value="Met_dep_hydrolase_A"/>
    <property type="match status" value="1"/>
</dbReference>
<dbReference type="SUPFAM" id="SSF51556">
    <property type="entry name" value="Metallo-dependent hydrolases"/>
    <property type="match status" value="1"/>
</dbReference>
<dbReference type="InterPro" id="IPR011059">
    <property type="entry name" value="Metal-dep_hydrolase_composite"/>
</dbReference>
<feature type="signal peptide" evidence="1">
    <location>
        <begin position="1"/>
        <end position="18"/>
    </location>
</feature>
<dbReference type="InterPro" id="IPR032466">
    <property type="entry name" value="Metal_Hydrolase"/>
</dbReference>
<evidence type="ECO:0000256" key="1">
    <source>
        <dbReference type="SAM" id="SignalP"/>
    </source>
</evidence>
<evidence type="ECO:0000259" key="2">
    <source>
        <dbReference type="Pfam" id="PF01979"/>
    </source>
</evidence>
<keyword evidence="1" id="KW-0732">Signal</keyword>
<gene>
    <name evidence="3" type="ORF">EHT87_14705</name>
</gene>
<dbReference type="OrthoDB" id="9797498at2"/>
<dbReference type="SUPFAM" id="SSF51338">
    <property type="entry name" value="Composite domain of metallo-dependent hydrolases"/>
    <property type="match status" value="1"/>
</dbReference>
<dbReference type="AlphaFoldDB" id="A0A3P1CJN1"/>
<dbReference type="InterPro" id="IPR057744">
    <property type="entry name" value="OTAase-like"/>
</dbReference>
<dbReference type="RefSeq" id="WP_124907415.1">
    <property type="nucleotide sequence ID" value="NZ_RQJP01000003.1"/>
</dbReference>
<name>A0A3P1CJN1_9BACT</name>
<dbReference type="Gene3D" id="3.20.20.140">
    <property type="entry name" value="Metal-dependent hydrolases"/>
    <property type="match status" value="1"/>
</dbReference>
<sequence length="426" mass="46225">MRLFLTFSFVFSFLVAPAQSSKTALFIIAGKLYDSEKNVFLKNQEIIIQDGLIVAVGSALKKPKGIRVIDLSTSTVTPGLIDAHTHLLFNQKISRDGMELASKVPADERIKRGLDFAKETLLAGITTVRDVGNSGQFLDIQLKKRLGMGKTAGSRMYVSGPILSPPGGQFGRLYPADSFLINQEYRVIKGAEDAKSAVLEHIKRGVDVIKVCMNTDNRVLAPDEIKAIVQTAHQNKIPVTAHATYDESARDAVLAGVDGIEHGYSLSDSTLSLMAKHGTYLVPTDVSREQGKIRVAAVGMKGKEGDEYLNSALTGFHDRLNRALKKGVLIVAGSDYYNDIPGIQRGQGSADVLRSYYEAGIPAPTVIQFATYNAARALGVSDQIGCLKKGMKADLAVFRGDLETNFPTVFSEVEMVIKEGTLFQSH</sequence>
<dbReference type="EMBL" id="RQJP01000003">
    <property type="protein sequence ID" value="RRB13517.1"/>
    <property type="molecule type" value="Genomic_DNA"/>
</dbReference>
<dbReference type="PANTHER" id="PTHR43135:SF3">
    <property type="entry name" value="ALPHA-D-RIBOSE 1-METHYLPHOSPHONATE 5-TRIPHOSPHATE DIPHOSPHATASE"/>
    <property type="match status" value="1"/>
</dbReference>
<dbReference type="Proteomes" id="UP000274271">
    <property type="component" value="Unassembled WGS sequence"/>
</dbReference>
<organism evidence="3 4">
    <name type="scientific">Larkinella knui</name>
    <dbReference type="NCBI Taxonomy" id="2025310"/>
    <lineage>
        <taxon>Bacteria</taxon>
        <taxon>Pseudomonadati</taxon>
        <taxon>Bacteroidota</taxon>
        <taxon>Cytophagia</taxon>
        <taxon>Cytophagales</taxon>
        <taxon>Spirosomataceae</taxon>
        <taxon>Larkinella</taxon>
    </lineage>
</organism>
<dbReference type="InterPro" id="IPR051781">
    <property type="entry name" value="Metallo-dep_Hydrolase"/>
</dbReference>
<comment type="caution">
    <text evidence="3">The sequence shown here is derived from an EMBL/GenBank/DDBJ whole genome shotgun (WGS) entry which is preliminary data.</text>
</comment>
<feature type="domain" description="Amidohydrolase-related" evidence="2">
    <location>
        <begin position="75"/>
        <end position="421"/>
    </location>
</feature>
<protein>
    <submittedName>
        <fullName evidence="3">Amidohydrolase family protein</fullName>
    </submittedName>
</protein>
<feature type="chain" id="PRO_5017972002" evidence="1">
    <location>
        <begin position="19"/>
        <end position="426"/>
    </location>
</feature>
<reference evidence="3 4" key="1">
    <citation type="submission" date="2018-11" db="EMBL/GenBank/DDBJ databases">
        <authorList>
            <person name="Zhou Z."/>
            <person name="Wang G."/>
        </authorList>
    </citation>
    <scope>NUCLEOTIDE SEQUENCE [LARGE SCALE GENOMIC DNA]</scope>
    <source>
        <strain evidence="3 4">KCTC42998</strain>
    </source>
</reference>
<accession>A0A3P1CJN1</accession>
<dbReference type="Pfam" id="PF01979">
    <property type="entry name" value="Amidohydro_1"/>
    <property type="match status" value="1"/>
</dbReference>
<dbReference type="InterPro" id="IPR006680">
    <property type="entry name" value="Amidohydro-rel"/>
</dbReference>